<dbReference type="InterPro" id="IPR029055">
    <property type="entry name" value="Ntn_hydrolases_N"/>
</dbReference>
<evidence type="ECO:0000256" key="3">
    <source>
        <dbReference type="ARBA" id="ARBA00023145"/>
    </source>
</evidence>
<dbReference type="Gene3D" id="3.60.20.10">
    <property type="entry name" value="Glutamine Phosphoribosylpyrophosphate, subunit 1, domain 1"/>
    <property type="match status" value="1"/>
</dbReference>
<keyword evidence="5" id="KW-1133">Transmembrane helix</keyword>
<dbReference type="InterPro" id="IPR043147">
    <property type="entry name" value="Penicillin_amidase_A-knob"/>
</dbReference>
<dbReference type="Proteomes" id="UP000816034">
    <property type="component" value="Unassembled WGS sequence"/>
</dbReference>
<feature type="region of interest" description="Disordered" evidence="4">
    <location>
        <begin position="133"/>
        <end position="160"/>
    </location>
</feature>
<comment type="similarity">
    <text evidence="1">Belongs to the peptidase S45 family.</text>
</comment>
<dbReference type="GeneID" id="68099942"/>
<dbReference type="PANTHER" id="PTHR34218:SF4">
    <property type="entry name" value="ACYL-HOMOSERINE LACTONE ACYLASE QUIP"/>
    <property type="match status" value="1"/>
</dbReference>
<dbReference type="RefSeq" id="XP_044546611.1">
    <property type="nucleotide sequence ID" value="XM_044697458.1"/>
</dbReference>
<evidence type="ECO:0008006" key="8">
    <source>
        <dbReference type="Google" id="ProtNLM"/>
    </source>
</evidence>
<keyword evidence="5" id="KW-0812">Transmembrane</keyword>
<reference evidence="6 7" key="1">
    <citation type="journal article" date="2018" name="BMC Genomics">
        <title>The genome of Naegleria lovaniensis, the basis for a comparative approach to unravel pathogenicity factors of the human pathogenic amoeba N. fowleri.</title>
        <authorList>
            <person name="Liechti N."/>
            <person name="Schurch N."/>
            <person name="Bruggmann R."/>
            <person name="Wittwer M."/>
        </authorList>
    </citation>
    <scope>NUCLEOTIDE SEQUENCE [LARGE SCALE GENOMIC DNA]</scope>
    <source>
        <strain evidence="6 7">ATCC 30569</strain>
    </source>
</reference>
<dbReference type="SUPFAM" id="SSF56235">
    <property type="entry name" value="N-terminal nucleophile aminohydrolases (Ntn hydrolases)"/>
    <property type="match status" value="1"/>
</dbReference>
<dbReference type="GO" id="GO:0016811">
    <property type="term" value="F:hydrolase activity, acting on carbon-nitrogen (but not peptide) bonds, in linear amides"/>
    <property type="evidence" value="ECO:0007669"/>
    <property type="project" value="InterPro"/>
</dbReference>
<proteinExistence type="inferred from homology"/>
<evidence type="ECO:0000256" key="2">
    <source>
        <dbReference type="ARBA" id="ARBA00022801"/>
    </source>
</evidence>
<dbReference type="Gene3D" id="1.10.1400.10">
    <property type="match status" value="1"/>
</dbReference>
<dbReference type="Pfam" id="PF01804">
    <property type="entry name" value="Penicil_amidase"/>
    <property type="match status" value="1"/>
</dbReference>
<name>A0AA88KLV7_NAELO</name>
<dbReference type="Gene3D" id="2.30.120.10">
    <property type="match status" value="1"/>
</dbReference>
<evidence type="ECO:0000256" key="1">
    <source>
        <dbReference type="ARBA" id="ARBA00006586"/>
    </source>
</evidence>
<organism evidence="6 7">
    <name type="scientific">Naegleria lovaniensis</name>
    <name type="common">Amoeba</name>
    <dbReference type="NCBI Taxonomy" id="51637"/>
    <lineage>
        <taxon>Eukaryota</taxon>
        <taxon>Discoba</taxon>
        <taxon>Heterolobosea</taxon>
        <taxon>Tetramitia</taxon>
        <taxon>Eutetramitia</taxon>
        <taxon>Vahlkampfiidae</taxon>
        <taxon>Naegleria</taxon>
    </lineage>
</organism>
<evidence type="ECO:0000256" key="4">
    <source>
        <dbReference type="SAM" id="MobiDB-lite"/>
    </source>
</evidence>
<dbReference type="CDD" id="cd03747">
    <property type="entry name" value="Ntn_PGA_like"/>
    <property type="match status" value="1"/>
</dbReference>
<evidence type="ECO:0000313" key="6">
    <source>
        <dbReference type="EMBL" id="KAG2379349.1"/>
    </source>
</evidence>
<keyword evidence="3" id="KW-0865">Zymogen</keyword>
<dbReference type="EMBL" id="PYSW02000029">
    <property type="protein sequence ID" value="KAG2379349.1"/>
    <property type="molecule type" value="Genomic_DNA"/>
</dbReference>
<dbReference type="Gene3D" id="1.10.439.10">
    <property type="entry name" value="Penicillin Amidohydrolase, domain 1"/>
    <property type="match status" value="1"/>
</dbReference>
<accession>A0AA88KLV7</accession>
<sequence length="999" mass="112317">MSSYGTHAEGITNGIEGVASTQPPISIFQKIARNKNVNIVGAIILSIILVLSFACCVVVGVLHSHLLFQCGFAEFIFMLLLEGATFFFCVYHLYNIYKFFKTRARQSGKKGFAALAAALCSSELNQYNAYSGGIDSRQGANEEEEFEDDDDEDDDEEEEEEESKFSKFVVAFLKISANIIAVLCFIVLIVFTVVIVPLQQNTYPLYNGSLRLPNFKPRGSTAPTILREQTGVVHIKASHDYDLYFAQGVAVAQDRMWQLEFNRRLARGILAEVAGVDAVPVDKWFRTMAFYENAKNVLPNIDAESLSFIQAYCDGINAYFNSNPPLQPEFVLLGTKPVAWEPLDVLAYMKFVAYGLSDNMDKEVWRFKMMQRGITKERINELVPYYPSDMPTILNDEEMNLENMTMAEREQIEKDQQDDSAAFIPPKIHNLTMSVMEEMFQKLEKSGEWGRQAVQSSLRSMISPDLMYHKASNNWVLGSSITYNNGSILANDPHLSLSAPSVWYLIHLEGPTHTAIGSTFIGTPGVVVGKNDFISWGVTTALADTQDVYVMKDSTDGKGYIYNGEVKQYTVRNETIKVKNAPDQYVAVKETVYGPVINEHFEVDGNYTLSLKSLNTYANDTTAVTFLKLNRQAKDWSSFLDAVSYFIVSAQNFVYADKQGNIGYYLSGLVPIRKQGHNGRYPVLGDGTYDWLGFIPDNKKPIVFNPKKGYVASANNRVAPIGYAYSITQDWLGLYRSGRIVSMIETAKSKAQKIDFDFVKQMQHDVHSPLFDQFKFVFDDIPKYKNLSDDHEKWRQRIVKWNGDEVLYSQEASIFEMWVKIMGNLTKVETVNRWSFGPYLYNALTKGDSACMAYHNTTCMLFAIASYEQAINELEGTYGSVPTWGSDIHEAQFPNLVLDNTILKCLAGGSKMIVGGSSTVNVGETKYPALNTVFGVSYRQVIDWRGNQASFIIPMGQSGNFLSPLYTNLLDMWADPNGKYLDMKSVDYPVAHTLTLDSQ</sequence>
<dbReference type="InterPro" id="IPR023343">
    <property type="entry name" value="Penicillin_amidase_dom1"/>
</dbReference>
<keyword evidence="7" id="KW-1185">Reference proteome</keyword>
<comment type="caution">
    <text evidence="6">The sequence shown here is derived from an EMBL/GenBank/DDBJ whole genome shotgun (WGS) entry which is preliminary data.</text>
</comment>
<feature type="transmembrane region" description="Helical" evidence="5">
    <location>
        <begin position="175"/>
        <end position="198"/>
    </location>
</feature>
<keyword evidence="2" id="KW-0378">Hydrolase</keyword>
<dbReference type="AlphaFoldDB" id="A0AA88KLV7"/>
<dbReference type="PANTHER" id="PTHR34218">
    <property type="entry name" value="PEPTIDASE S45 PENICILLIN AMIDASE"/>
    <property type="match status" value="1"/>
</dbReference>
<feature type="transmembrane region" description="Helical" evidence="5">
    <location>
        <begin position="39"/>
        <end position="63"/>
    </location>
</feature>
<evidence type="ECO:0000313" key="7">
    <source>
        <dbReference type="Proteomes" id="UP000816034"/>
    </source>
</evidence>
<gene>
    <name evidence="6" type="ORF">C9374_007488</name>
</gene>
<protein>
    <recommendedName>
        <fullName evidence="8">Penicillin amidase</fullName>
    </recommendedName>
</protein>
<dbReference type="InterPro" id="IPR043146">
    <property type="entry name" value="Penicillin_amidase_N_B-knob"/>
</dbReference>
<evidence type="ECO:0000256" key="5">
    <source>
        <dbReference type="SAM" id="Phobius"/>
    </source>
</evidence>
<keyword evidence="5" id="KW-0472">Membrane</keyword>
<feature type="compositionally biased region" description="Acidic residues" evidence="4">
    <location>
        <begin position="141"/>
        <end position="160"/>
    </location>
</feature>
<feature type="transmembrane region" description="Helical" evidence="5">
    <location>
        <begin position="75"/>
        <end position="97"/>
    </location>
</feature>
<dbReference type="InterPro" id="IPR002692">
    <property type="entry name" value="S45"/>
</dbReference>
<dbReference type="GO" id="GO:0017000">
    <property type="term" value="P:antibiotic biosynthetic process"/>
    <property type="evidence" value="ECO:0007669"/>
    <property type="project" value="InterPro"/>
</dbReference>